<protein>
    <submittedName>
        <fullName evidence="1">Uncharacterized protein</fullName>
    </submittedName>
</protein>
<sequence>MLYIKKSTLGNENGGHSLKFLLSTQLKQG</sequence>
<accession>A0A0E9VP29</accession>
<proteinExistence type="predicted"/>
<evidence type="ECO:0000313" key="1">
    <source>
        <dbReference type="EMBL" id="JAH79812.1"/>
    </source>
</evidence>
<reference evidence="1" key="2">
    <citation type="journal article" date="2015" name="Fish Shellfish Immunol.">
        <title>Early steps in the European eel (Anguilla anguilla)-Vibrio vulnificus interaction in the gills: Role of the RtxA13 toxin.</title>
        <authorList>
            <person name="Callol A."/>
            <person name="Pajuelo D."/>
            <person name="Ebbesson L."/>
            <person name="Teles M."/>
            <person name="MacKenzie S."/>
            <person name="Amaro C."/>
        </authorList>
    </citation>
    <scope>NUCLEOTIDE SEQUENCE</scope>
</reference>
<name>A0A0E9VP29_ANGAN</name>
<organism evidence="1">
    <name type="scientific">Anguilla anguilla</name>
    <name type="common">European freshwater eel</name>
    <name type="synonym">Muraena anguilla</name>
    <dbReference type="NCBI Taxonomy" id="7936"/>
    <lineage>
        <taxon>Eukaryota</taxon>
        <taxon>Metazoa</taxon>
        <taxon>Chordata</taxon>
        <taxon>Craniata</taxon>
        <taxon>Vertebrata</taxon>
        <taxon>Euteleostomi</taxon>
        <taxon>Actinopterygii</taxon>
        <taxon>Neopterygii</taxon>
        <taxon>Teleostei</taxon>
        <taxon>Anguilliformes</taxon>
        <taxon>Anguillidae</taxon>
        <taxon>Anguilla</taxon>
    </lineage>
</organism>
<reference evidence="1" key="1">
    <citation type="submission" date="2014-11" db="EMBL/GenBank/DDBJ databases">
        <authorList>
            <person name="Amaro Gonzalez C."/>
        </authorList>
    </citation>
    <scope>NUCLEOTIDE SEQUENCE</scope>
</reference>
<dbReference type="AlphaFoldDB" id="A0A0E9VP29"/>
<dbReference type="EMBL" id="GBXM01028765">
    <property type="protein sequence ID" value="JAH79812.1"/>
    <property type="molecule type" value="Transcribed_RNA"/>
</dbReference>